<keyword evidence="2" id="KW-1185">Reference proteome</keyword>
<comment type="caution">
    <text evidence="1">The sequence shown here is derived from an EMBL/GenBank/DDBJ whole genome shotgun (WGS) entry which is preliminary data.</text>
</comment>
<evidence type="ECO:0000313" key="1">
    <source>
        <dbReference type="EMBL" id="GKV39501.1"/>
    </source>
</evidence>
<dbReference type="Proteomes" id="UP001054252">
    <property type="component" value="Unassembled WGS sequence"/>
</dbReference>
<reference evidence="1 2" key="1">
    <citation type="journal article" date="2021" name="Commun. Biol.">
        <title>The genome of Shorea leprosula (Dipterocarpaceae) highlights the ecological relevance of drought in aseasonal tropical rainforests.</title>
        <authorList>
            <person name="Ng K.K.S."/>
            <person name="Kobayashi M.J."/>
            <person name="Fawcett J.A."/>
            <person name="Hatakeyama M."/>
            <person name="Paape T."/>
            <person name="Ng C.H."/>
            <person name="Ang C.C."/>
            <person name="Tnah L.H."/>
            <person name="Lee C.T."/>
            <person name="Nishiyama T."/>
            <person name="Sese J."/>
            <person name="O'Brien M.J."/>
            <person name="Copetti D."/>
            <person name="Mohd Noor M.I."/>
            <person name="Ong R.C."/>
            <person name="Putra M."/>
            <person name="Sireger I.Z."/>
            <person name="Indrioko S."/>
            <person name="Kosugi Y."/>
            <person name="Izuno A."/>
            <person name="Isagi Y."/>
            <person name="Lee S.L."/>
            <person name="Shimizu K.K."/>
        </authorList>
    </citation>
    <scope>NUCLEOTIDE SEQUENCE [LARGE SCALE GENOMIC DNA]</scope>
    <source>
        <strain evidence="1">214</strain>
    </source>
</reference>
<sequence length="33" mass="3718">MMQISSTHSKKCKSFVQGILLQLSRLSDVLPQN</sequence>
<name>A0AAV5LPY7_9ROSI</name>
<proteinExistence type="predicted"/>
<evidence type="ECO:0000313" key="2">
    <source>
        <dbReference type="Proteomes" id="UP001054252"/>
    </source>
</evidence>
<protein>
    <submittedName>
        <fullName evidence="1">Uncharacterized protein</fullName>
    </submittedName>
</protein>
<dbReference type="EMBL" id="BPVZ01000135">
    <property type="protein sequence ID" value="GKV39501.1"/>
    <property type="molecule type" value="Genomic_DNA"/>
</dbReference>
<gene>
    <name evidence="1" type="ORF">SLEP1_g47259</name>
</gene>
<organism evidence="1 2">
    <name type="scientific">Rubroshorea leprosula</name>
    <dbReference type="NCBI Taxonomy" id="152421"/>
    <lineage>
        <taxon>Eukaryota</taxon>
        <taxon>Viridiplantae</taxon>
        <taxon>Streptophyta</taxon>
        <taxon>Embryophyta</taxon>
        <taxon>Tracheophyta</taxon>
        <taxon>Spermatophyta</taxon>
        <taxon>Magnoliopsida</taxon>
        <taxon>eudicotyledons</taxon>
        <taxon>Gunneridae</taxon>
        <taxon>Pentapetalae</taxon>
        <taxon>rosids</taxon>
        <taxon>malvids</taxon>
        <taxon>Malvales</taxon>
        <taxon>Dipterocarpaceae</taxon>
        <taxon>Rubroshorea</taxon>
    </lineage>
</organism>
<dbReference type="AlphaFoldDB" id="A0AAV5LPY7"/>
<accession>A0AAV5LPY7</accession>